<proteinExistence type="predicted"/>
<evidence type="ECO:0000256" key="1">
    <source>
        <dbReference type="SAM" id="MobiDB-lite"/>
    </source>
</evidence>
<dbReference type="AlphaFoldDB" id="A0A0B2RNZ4"/>
<gene>
    <name evidence="2" type="ORF">glysoja_036740</name>
</gene>
<dbReference type="Proteomes" id="UP000053555">
    <property type="component" value="Unassembled WGS sequence"/>
</dbReference>
<reference evidence="2" key="1">
    <citation type="submission" date="2014-07" db="EMBL/GenBank/DDBJ databases">
        <title>Identification of a novel salt tolerance gene in wild soybean by whole-genome sequencing.</title>
        <authorList>
            <person name="Lam H.-M."/>
            <person name="Qi X."/>
            <person name="Li M.-W."/>
            <person name="Liu X."/>
            <person name="Xie M."/>
            <person name="Ni M."/>
            <person name="Xu X."/>
        </authorList>
    </citation>
    <scope>NUCLEOTIDE SEQUENCE [LARGE SCALE GENOMIC DNA]</scope>
    <source>
        <tissue evidence="2">Root</tissue>
    </source>
</reference>
<sequence>MDKIASSLSLELLKEPDSDALSVSQRLNMSFSHIIPAPNLILQTLNLSLQAGRAVQNQHVSHPTTFLGVPKNNQRKRKTPYMLVVVVVTQGSAESSKSDEKIPSWAKSDSDEPPPWAQDEPNNNSS</sequence>
<name>A0A0B2RNZ4_GLYSO</name>
<organism evidence="2">
    <name type="scientific">Glycine soja</name>
    <name type="common">Wild soybean</name>
    <dbReference type="NCBI Taxonomy" id="3848"/>
    <lineage>
        <taxon>Eukaryota</taxon>
        <taxon>Viridiplantae</taxon>
        <taxon>Streptophyta</taxon>
        <taxon>Embryophyta</taxon>
        <taxon>Tracheophyta</taxon>
        <taxon>Spermatophyta</taxon>
        <taxon>Magnoliopsida</taxon>
        <taxon>eudicotyledons</taxon>
        <taxon>Gunneridae</taxon>
        <taxon>Pentapetalae</taxon>
        <taxon>rosids</taxon>
        <taxon>fabids</taxon>
        <taxon>Fabales</taxon>
        <taxon>Fabaceae</taxon>
        <taxon>Papilionoideae</taxon>
        <taxon>50 kb inversion clade</taxon>
        <taxon>NPAAA clade</taxon>
        <taxon>indigoferoid/millettioid clade</taxon>
        <taxon>Phaseoleae</taxon>
        <taxon>Glycine</taxon>
        <taxon>Glycine subgen. Soja</taxon>
    </lineage>
</organism>
<dbReference type="EMBL" id="KN649403">
    <property type="protein sequence ID" value="KHN33933.1"/>
    <property type="molecule type" value="Genomic_DNA"/>
</dbReference>
<dbReference type="PANTHER" id="PTHR36042">
    <property type="entry name" value="OS05G0490900 PROTEIN"/>
    <property type="match status" value="1"/>
</dbReference>
<feature type="region of interest" description="Disordered" evidence="1">
    <location>
        <begin position="91"/>
        <end position="126"/>
    </location>
</feature>
<protein>
    <submittedName>
        <fullName evidence="2">Pentatricopeptide repeat-containing protein, mitochondrial</fullName>
    </submittedName>
</protein>
<evidence type="ECO:0000313" key="2">
    <source>
        <dbReference type="EMBL" id="KHN33933.1"/>
    </source>
</evidence>
<accession>A0A0B2RNZ4</accession>
<dbReference type="PANTHER" id="PTHR36042:SF1">
    <property type="entry name" value="OS05G0490900 PROTEIN"/>
    <property type="match status" value="1"/>
</dbReference>